<dbReference type="InterPro" id="IPR001279">
    <property type="entry name" value="Metallo-B-lactamas"/>
</dbReference>
<dbReference type="GO" id="GO:0016787">
    <property type="term" value="F:hydrolase activity"/>
    <property type="evidence" value="ECO:0007669"/>
    <property type="project" value="UniProtKB-KW"/>
</dbReference>
<dbReference type="PANTHER" id="PTHR42951:SF17">
    <property type="entry name" value="METALLO-BETA-LACTAMASE DOMAIN-CONTAINING PROTEIN"/>
    <property type="match status" value="1"/>
</dbReference>
<dbReference type="RefSeq" id="WP_063180732.1">
    <property type="nucleotide sequence ID" value="NZ_CP121215.1"/>
</dbReference>
<dbReference type="Pfam" id="PF00753">
    <property type="entry name" value="Lactamase_B"/>
    <property type="match status" value="1"/>
</dbReference>
<accession>A0A161UR90</accession>
<dbReference type="SMART" id="SM00849">
    <property type="entry name" value="Lactamase_B"/>
    <property type="match status" value="1"/>
</dbReference>
<comment type="catalytic activity">
    <reaction evidence="1">
        <text>3',5'-cyclic CMP + H2O = CMP + H(+)</text>
        <dbReference type="Rhea" id="RHEA:72675"/>
        <dbReference type="ChEBI" id="CHEBI:15377"/>
        <dbReference type="ChEBI" id="CHEBI:15378"/>
        <dbReference type="ChEBI" id="CHEBI:58003"/>
        <dbReference type="ChEBI" id="CHEBI:60377"/>
    </reaction>
    <physiologicalReaction direction="left-to-right" evidence="1">
        <dbReference type="Rhea" id="RHEA:72676"/>
    </physiologicalReaction>
</comment>
<evidence type="ECO:0000313" key="5">
    <source>
        <dbReference type="EMBL" id="KZE80161.1"/>
    </source>
</evidence>
<gene>
    <name evidence="5" type="ORF">AV654_14335</name>
</gene>
<evidence type="ECO:0000313" key="6">
    <source>
        <dbReference type="Proteomes" id="UP000076563"/>
    </source>
</evidence>
<dbReference type="PANTHER" id="PTHR42951">
    <property type="entry name" value="METALLO-BETA-LACTAMASE DOMAIN-CONTAINING"/>
    <property type="match status" value="1"/>
</dbReference>
<evidence type="ECO:0000256" key="2">
    <source>
        <dbReference type="ARBA" id="ARBA00034301"/>
    </source>
</evidence>
<protein>
    <submittedName>
        <fullName evidence="5">MBL fold metallo-hydrolase</fullName>
    </submittedName>
</protein>
<proteinExistence type="predicted"/>
<dbReference type="Gene3D" id="3.60.15.10">
    <property type="entry name" value="Ribonuclease Z/Hydroxyacylglutathione hydrolase-like"/>
    <property type="match status" value="1"/>
</dbReference>
<evidence type="ECO:0000259" key="4">
    <source>
        <dbReference type="SMART" id="SM00849"/>
    </source>
</evidence>
<comment type="catalytic activity">
    <reaction evidence="3">
        <text>3',5'-cyclic UMP + H2O = UMP + H(+)</text>
        <dbReference type="Rhea" id="RHEA:70575"/>
        <dbReference type="ChEBI" id="CHEBI:15377"/>
        <dbReference type="ChEBI" id="CHEBI:15378"/>
        <dbReference type="ChEBI" id="CHEBI:57865"/>
        <dbReference type="ChEBI" id="CHEBI:184387"/>
    </reaction>
    <physiologicalReaction direction="left-to-right" evidence="3">
        <dbReference type="Rhea" id="RHEA:70576"/>
    </physiologicalReaction>
</comment>
<comment type="caution">
    <text evidence="5">The sequence shown here is derived from an EMBL/GenBank/DDBJ whole genome shotgun (WGS) entry which is preliminary data.</text>
</comment>
<evidence type="ECO:0000256" key="3">
    <source>
        <dbReference type="ARBA" id="ARBA00048505"/>
    </source>
</evidence>
<dbReference type="OrthoDB" id="9802248at2"/>
<dbReference type="InterPro" id="IPR050855">
    <property type="entry name" value="NDM-1-like"/>
</dbReference>
<dbReference type="AlphaFoldDB" id="A0A161UR90"/>
<reference evidence="6" key="1">
    <citation type="submission" date="2016-01" db="EMBL/GenBank/DDBJ databases">
        <title>Draft genome of Chromobacterium sp. F49.</title>
        <authorList>
            <person name="Hong K.W."/>
        </authorList>
    </citation>
    <scope>NUCLEOTIDE SEQUENCE [LARGE SCALE GENOMIC DNA]</scope>
    <source>
        <strain evidence="6">M63</strain>
    </source>
</reference>
<dbReference type="STRING" id="1007103.GCA_000213315_04885"/>
<name>A0A161UR90_9BACL</name>
<feature type="domain" description="Metallo-beta-lactamase" evidence="4">
    <location>
        <begin position="43"/>
        <end position="254"/>
    </location>
</feature>
<dbReference type="Proteomes" id="UP000076563">
    <property type="component" value="Unassembled WGS sequence"/>
</dbReference>
<sequence>MKEPNTDRDIENTVDDRYIPITSVKSGALQTVAERVCCLTVQVVNVCFIGNREPADGWVLVDAGMPHSADTIQHVVREQFGEHSKPKAIVLTHGHFDHVGAVVELAEAWQVPVYAHELELPYVTGRQSYPDPDASVEGGLLAKLSPLFPNEPVNLGKHVRALPSDGTIPGLPEWRWIPTPGHSPGHVSLFREADRTLIAGDAFVTVRQDSLFKVILQFEEICGPPRYFTTDWKAAKESVQRLEALKPAAAVTGHGVPVFGAELAQGLARLSGQFDRVAVPDYGRYVDRIH</sequence>
<dbReference type="CDD" id="cd07721">
    <property type="entry name" value="yflN-like_MBL-fold"/>
    <property type="match status" value="1"/>
</dbReference>
<dbReference type="SUPFAM" id="SSF56281">
    <property type="entry name" value="Metallo-hydrolase/oxidoreductase"/>
    <property type="match status" value="1"/>
</dbReference>
<dbReference type="EMBL" id="LQRA01000049">
    <property type="protein sequence ID" value="KZE80161.1"/>
    <property type="molecule type" value="Genomic_DNA"/>
</dbReference>
<evidence type="ECO:0000256" key="1">
    <source>
        <dbReference type="ARBA" id="ARBA00034221"/>
    </source>
</evidence>
<dbReference type="InterPro" id="IPR036866">
    <property type="entry name" value="RibonucZ/Hydroxyglut_hydro"/>
</dbReference>
<keyword evidence="6" id="KW-1185">Reference proteome</keyword>
<comment type="function">
    <text evidence="2">Counteracts the endogenous Pycsar antiviral defense system. Phosphodiesterase that enables metal-dependent hydrolysis of host cyclic nucleotide Pycsar defense signals such as cCMP and cUMP.</text>
</comment>
<dbReference type="eggNOG" id="COG0491">
    <property type="taxonomic scope" value="Bacteria"/>
</dbReference>
<keyword evidence="5" id="KW-0378">Hydrolase</keyword>
<organism evidence="5 6">
    <name type="scientific">Paenibacillus elgii</name>
    <dbReference type="NCBI Taxonomy" id="189691"/>
    <lineage>
        <taxon>Bacteria</taxon>
        <taxon>Bacillati</taxon>
        <taxon>Bacillota</taxon>
        <taxon>Bacilli</taxon>
        <taxon>Bacillales</taxon>
        <taxon>Paenibacillaceae</taxon>
        <taxon>Paenibacillus</taxon>
    </lineage>
</organism>